<dbReference type="RefSeq" id="WP_037908569.1">
    <property type="nucleotide sequence ID" value="NZ_JEMU01000009.1"/>
</dbReference>
<dbReference type="EMBL" id="JEMU01000009">
    <property type="protein sequence ID" value="KAJ02885.1"/>
    <property type="molecule type" value="Genomic_DNA"/>
</dbReference>
<dbReference type="AlphaFoldDB" id="A0A061SUA8"/>
<evidence type="ECO:0000256" key="1">
    <source>
        <dbReference type="SAM" id="SignalP"/>
    </source>
</evidence>
<dbReference type="PROSITE" id="PS51257">
    <property type="entry name" value="PROKAR_LIPOPROTEIN"/>
    <property type="match status" value="1"/>
</dbReference>
<accession>A0A061SUA8</accession>
<proteinExistence type="predicted"/>
<dbReference type="eggNOG" id="ENOG5030K7S">
    <property type="taxonomic scope" value="Bacteria"/>
</dbReference>
<keyword evidence="3" id="KW-1185">Reference proteome</keyword>
<evidence type="ECO:0000313" key="3">
    <source>
        <dbReference type="Proteomes" id="UP000027337"/>
    </source>
</evidence>
<gene>
    <name evidence="2" type="ORF">PM02_11690</name>
</gene>
<organism evidence="2 3">
    <name type="scientific">Sulfitobacter mediterraneus</name>
    <dbReference type="NCBI Taxonomy" id="83219"/>
    <lineage>
        <taxon>Bacteria</taxon>
        <taxon>Pseudomonadati</taxon>
        <taxon>Pseudomonadota</taxon>
        <taxon>Alphaproteobacteria</taxon>
        <taxon>Rhodobacterales</taxon>
        <taxon>Roseobacteraceae</taxon>
        <taxon>Sulfitobacter</taxon>
    </lineage>
</organism>
<name>A0A061SUA8_9RHOB</name>
<sequence length="334" mass="35534">MLKKLCLVALLASLAACGDPLRNLDRLSDVDLAETEPVAQALPTEDEIAREGFLGTTAADPATNTAAQLQPADPAPEKRGGLLGLLRRVVPNTDPAPQDAAALAPVVLDAEPAPQTPVEQTTTVLETTPEDPATDEPVLLASLTPTEEPPRKRAGLFARIAAPKKDKPRTGPDAADVSYGTILPYGVIARVCEARRKPMGRKVEKANARGFALFDSNPDSAAPRTFYLTGFPDGCPRQLTAASVLLGAPSFYEQLHYGPAGKHLAYGDTDKAYEKVKSRVCGARKGKPCGSKIGQLEKSTFFVNTYERLGGNARWSELLIHDGEVLAASLKSND</sequence>
<dbReference type="STRING" id="83219.PM02_11690"/>
<comment type="caution">
    <text evidence="2">The sequence shown here is derived from an EMBL/GenBank/DDBJ whole genome shotgun (WGS) entry which is preliminary data.</text>
</comment>
<dbReference type="Proteomes" id="UP000027337">
    <property type="component" value="Unassembled WGS sequence"/>
</dbReference>
<reference evidence="2 3" key="1">
    <citation type="journal article" date="2014" name="Genome Announc.">
        <title>Draft Genome Sequences of Two Isolates of the Roseobacter Group, Sulfitobacter sp. Strains 3SOLIMAR09 and 1FIGIMAR09, from Harbors of Mallorca Island (Mediterranean Sea).</title>
        <authorList>
            <person name="Mas-Llado M."/>
            <person name="Pina-Villalonga J.M."/>
            <person name="Brunet-Galmes I."/>
            <person name="Nogales B."/>
            <person name="Bosch R."/>
        </authorList>
    </citation>
    <scope>NUCLEOTIDE SEQUENCE [LARGE SCALE GENOMIC DNA]</scope>
    <source>
        <strain evidence="2 3">1FIGIMAR09</strain>
    </source>
</reference>
<protein>
    <submittedName>
        <fullName evidence="2">Uncharacterized protein</fullName>
    </submittedName>
</protein>
<evidence type="ECO:0000313" key="2">
    <source>
        <dbReference type="EMBL" id="KAJ02885.1"/>
    </source>
</evidence>
<feature type="signal peptide" evidence="1">
    <location>
        <begin position="1"/>
        <end position="18"/>
    </location>
</feature>
<feature type="chain" id="PRO_5001606798" evidence="1">
    <location>
        <begin position="19"/>
        <end position="334"/>
    </location>
</feature>
<keyword evidence="1" id="KW-0732">Signal</keyword>